<accession>A0A1C0ZTR7</accession>
<dbReference type="PROSITE" id="PS00061">
    <property type="entry name" value="ADH_SHORT"/>
    <property type="match status" value="1"/>
</dbReference>
<dbReference type="GO" id="GO:0016491">
    <property type="term" value="F:oxidoreductase activity"/>
    <property type="evidence" value="ECO:0007669"/>
    <property type="project" value="UniProtKB-KW"/>
</dbReference>
<dbReference type="InterPro" id="IPR002347">
    <property type="entry name" value="SDR_fam"/>
</dbReference>
<keyword evidence="2" id="KW-0560">Oxidoreductase</keyword>
<dbReference type="PRINTS" id="PR00080">
    <property type="entry name" value="SDRFAMILY"/>
</dbReference>
<dbReference type="NCBIfam" id="NF005559">
    <property type="entry name" value="PRK07231.1"/>
    <property type="match status" value="1"/>
</dbReference>
<reference evidence="4" key="1">
    <citation type="submission" date="2016-05" db="EMBL/GenBank/DDBJ databases">
        <title>Paenibacillus oryzae. sp. nov., isolated from the rice root.</title>
        <authorList>
            <person name="Zhang J."/>
            <person name="Zhang X."/>
        </authorList>
    </citation>
    <scope>NUCLEOTIDE SEQUENCE [LARGE SCALE GENOMIC DNA]</scope>
    <source>
        <strain evidence="4">KCTC13222</strain>
    </source>
</reference>
<evidence type="ECO:0000313" key="4">
    <source>
        <dbReference type="Proteomes" id="UP000093309"/>
    </source>
</evidence>
<dbReference type="RefSeq" id="WP_065858529.1">
    <property type="nucleotide sequence ID" value="NZ_LYPC01000028.1"/>
</dbReference>
<dbReference type="InterPro" id="IPR036291">
    <property type="entry name" value="NAD(P)-bd_dom_sf"/>
</dbReference>
<dbReference type="STRING" id="512399.A8709_07300"/>
<dbReference type="Gene3D" id="3.40.50.720">
    <property type="entry name" value="NAD(P)-binding Rossmann-like Domain"/>
    <property type="match status" value="1"/>
</dbReference>
<dbReference type="PANTHER" id="PTHR24321:SF11">
    <property type="entry name" value="BLR0893 PROTEIN"/>
    <property type="match status" value="1"/>
</dbReference>
<dbReference type="EMBL" id="LYPC01000028">
    <property type="protein sequence ID" value="OCT11466.1"/>
    <property type="molecule type" value="Genomic_DNA"/>
</dbReference>
<evidence type="ECO:0000256" key="1">
    <source>
        <dbReference type="ARBA" id="ARBA00006484"/>
    </source>
</evidence>
<dbReference type="AlphaFoldDB" id="A0A1C0ZTR7"/>
<keyword evidence="4" id="KW-1185">Reference proteome</keyword>
<dbReference type="FunFam" id="3.40.50.720:FF:000084">
    <property type="entry name" value="Short-chain dehydrogenase reductase"/>
    <property type="match status" value="1"/>
</dbReference>
<comment type="caution">
    <text evidence="3">The sequence shown here is derived from an EMBL/GenBank/DDBJ whole genome shotgun (WGS) entry which is preliminary data.</text>
</comment>
<dbReference type="CDD" id="cd05233">
    <property type="entry name" value="SDR_c"/>
    <property type="match status" value="1"/>
</dbReference>
<dbReference type="Proteomes" id="UP000093309">
    <property type="component" value="Unassembled WGS sequence"/>
</dbReference>
<protein>
    <submittedName>
        <fullName evidence="3">3-oxoacyl-ACP reductase</fullName>
    </submittedName>
</protein>
<dbReference type="PRINTS" id="PR00081">
    <property type="entry name" value="GDHRDH"/>
</dbReference>
<dbReference type="PANTHER" id="PTHR24321">
    <property type="entry name" value="DEHYDROGENASES, SHORT CHAIN"/>
    <property type="match status" value="1"/>
</dbReference>
<gene>
    <name evidence="3" type="ORF">A8709_07300</name>
</gene>
<comment type="similarity">
    <text evidence="1">Belongs to the short-chain dehydrogenases/reductases (SDR) family.</text>
</comment>
<proteinExistence type="inferred from homology"/>
<dbReference type="InterPro" id="IPR020904">
    <property type="entry name" value="Sc_DH/Rdtase_CS"/>
</dbReference>
<dbReference type="Pfam" id="PF13561">
    <property type="entry name" value="adh_short_C2"/>
    <property type="match status" value="1"/>
</dbReference>
<evidence type="ECO:0000256" key="2">
    <source>
        <dbReference type="ARBA" id="ARBA00023002"/>
    </source>
</evidence>
<name>A0A1C0ZTR7_9BACL</name>
<evidence type="ECO:0000313" key="3">
    <source>
        <dbReference type="EMBL" id="OCT11466.1"/>
    </source>
</evidence>
<sequence>MTDFTSVKNKVAIVTGASDGLGKAIAMCYAENGMKVVVSDIDAEKGHSVVEEIKASGGEASFIKTDVSKEEDVKELIDFAIETYGRLDGIVNNAGISAESRPTHEYSLAEFDKLTSIDLKGVFLGMKFGVEAILKSKASGGFVVNVASLAGLLGNSSMAIYTSAKHGVVGLTKSAALDYAPYNITVNAICPGTIKTSIWRNAPEEVIQQYAKLLSPNGRLGDPKEVAHLALFLASDLARYISGSAITVDAGSSAGKLTPTQWSHPEILD</sequence>
<dbReference type="OrthoDB" id="306388at2"/>
<dbReference type="GO" id="GO:0008206">
    <property type="term" value="P:bile acid metabolic process"/>
    <property type="evidence" value="ECO:0007669"/>
    <property type="project" value="UniProtKB-ARBA"/>
</dbReference>
<dbReference type="SUPFAM" id="SSF51735">
    <property type="entry name" value="NAD(P)-binding Rossmann-fold domains"/>
    <property type="match status" value="1"/>
</dbReference>
<organism evidence="3 4">
    <name type="scientific">Paenibacillus pectinilyticus</name>
    <dbReference type="NCBI Taxonomy" id="512399"/>
    <lineage>
        <taxon>Bacteria</taxon>
        <taxon>Bacillati</taxon>
        <taxon>Bacillota</taxon>
        <taxon>Bacilli</taxon>
        <taxon>Bacillales</taxon>
        <taxon>Paenibacillaceae</taxon>
        <taxon>Paenibacillus</taxon>
    </lineage>
</organism>